<dbReference type="AlphaFoldDB" id="A0AAE8LX92"/>
<name>A0AAE8LX92_LATSK</name>
<reference evidence="1 2" key="1">
    <citation type="submission" date="2018-02" db="EMBL/GenBank/DDBJ databases">
        <authorList>
            <person name="Rodrigo-Torres L."/>
            <person name="Arahal R. D."/>
            <person name="Lucena T."/>
        </authorList>
    </citation>
    <scope>NUCLEOTIDE SEQUENCE [LARGE SCALE GENOMIC DNA]</scope>
    <source>
        <strain evidence="1 2">CECT 9267</strain>
    </source>
</reference>
<proteinExistence type="predicted"/>
<evidence type="ECO:0000313" key="1">
    <source>
        <dbReference type="EMBL" id="SPE23728.1"/>
    </source>
</evidence>
<dbReference type="Proteomes" id="UP000239650">
    <property type="component" value="Unassembled WGS sequence"/>
</dbReference>
<protein>
    <submittedName>
        <fullName evidence="1">Uncharacterized protein</fullName>
    </submittedName>
</protein>
<dbReference type="RefSeq" id="WP_105300172.1">
    <property type="nucleotide sequence ID" value="NZ_CP043730.1"/>
</dbReference>
<evidence type="ECO:0000313" key="2">
    <source>
        <dbReference type="Proteomes" id="UP000239650"/>
    </source>
</evidence>
<organism evidence="1 2">
    <name type="scientific">Latilactobacillus sakei</name>
    <name type="common">Lactobacillus sakei</name>
    <dbReference type="NCBI Taxonomy" id="1599"/>
    <lineage>
        <taxon>Bacteria</taxon>
        <taxon>Bacillati</taxon>
        <taxon>Bacillota</taxon>
        <taxon>Bacilli</taxon>
        <taxon>Lactobacillales</taxon>
        <taxon>Lactobacillaceae</taxon>
        <taxon>Latilactobacillus</taxon>
    </lineage>
</organism>
<dbReference type="EMBL" id="OKRC01000015">
    <property type="protein sequence ID" value="SPE23728.1"/>
    <property type="molecule type" value="Genomic_DNA"/>
</dbReference>
<comment type="caution">
    <text evidence="1">The sequence shown here is derived from an EMBL/GenBank/DDBJ whole genome shotgun (WGS) entry which is preliminary data.</text>
</comment>
<gene>
    <name evidence="1" type="ORF">LAS9267_02058</name>
</gene>
<accession>A0AAE8LX92</accession>
<sequence>MATTLIKSGDDFYKLSGVDDALFDEYNVSEGLIEYNPNTLLDNNMAYKISKFSTKEYCIDILKNTFNDPDYNEYSNTLNKEFLLNVVDNVYYFQRITPAMLRPKRLLRISNNLSKQSTSFEQTNKGEIITLQTQPDAIYDRNKDELRFIKLNAIKRFFVGIDNLYREATNDEIKNFLNQDFIQVGKNFSFDLVMGNNRKKIALLKDKYSNCSNDEKSVLKEYIHNYDSHLAFNGNVFEISSNKELTNLLRGLDEDYYTKPIEKQKYVANSSIKFNS</sequence>